<dbReference type="AlphaFoldDB" id="A0A8H6YRW2"/>
<comment type="caution">
    <text evidence="2">The sequence shown here is derived from an EMBL/GenBank/DDBJ whole genome shotgun (WGS) entry which is preliminary data.</text>
</comment>
<keyword evidence="3" id="KW-1185">Reference proteome</keyword>
<reference evidence="2" key="1">
    <citation type="submission" date="2020-05" db="EMBL/GenBank/DDBJ databases">
        <title>Mycena genomes resolve the evolution of fungal bioluminescence.</title>
        <authorList>
            <person name="Tsai I.J."/>
        </authorList>
    </citation>
    <scope>NUCLEOTIDE SEQUENCE</scope>
    <source>
        <strain evidence="2">160909Yilan</strain>
    </source>
</reference>
<evidence type="ECO:0000313" key="2">
    <source>
        <dbReference type="EMBL" id="KAF7364034.1"/>
    </source>
</evidence>
<protein>
    <submittedName>
        <fullName evidence="2">Uncharacterized protein</fullName>
    </submittedName>
</protein>
<feature type="compositionally biased region" description="Low complexity" evidence="1">
    <location>
        <begin position="1"/>
        <end position="21"/>
    </location>
</feature>
<dbReference type="OrthoDB" id="3004196at2759"/>
<gene>
    <name evidence="2" type="ORF">MSAN_01062100</name>
</gene>
<organism evidence="2 3">
    <name type="scientific">Mycena sanguinolenta</name>
    <dbReference type="NCBI Taxonomy" id="230812"/>
    <lineage>
        <taxon>Eukaryota</taxon>
        <taxon>Fungi</taxon>
        <taxon>Dikarya</taxon>
        <taxon>Basidiomycota</taxon>
        <taxon>Agaricomycotina</taxon>
        <taxon>Agaricomycetes</taxon>
        <taxon>Agaricomycetidae</taxon>
        <taxon>Agaricales</taxon>
        <taxon>Marasmiineae</taxon>
        <taxon>Mycenaceae</taxon>
        <taxon>Mycena</taxon>
    </lineage>
</organism>
<proteinExistence type="predicted"/>
<name>A0A8H6YRW2_9AGAR</name>
<dbReference type="Proteomes" id="UP000623467">
    <property type="component" value="Unassembled WGS sequence"/>
</dbReference>
<sequence>MARTSSSSPSTPLTTKAATASRGIKARREEWTKGLPPLWVPQADFRHPRGTLKISKTNAKKDFKLTDREIGILPYERVISDIGYPMQLYSKLRVVVLARRKLVALEGSSSQPPLKIAEYTSPSNAVIPDPVPITWIPSKLSRPVSVKDACRLYCIEPRDIQDLSAHSPLIDLATVAKRAVTLHGGFYAHKELVRQHREAEEQALSLPIEQVHERKSLFRFSPMTQRDWNGDYEKLRLYRGSNEPTPPNRVAVFYPIVEVCVDKYGCEWEWLPYWGDF</sequence>
<feature type="region of interest" description="Disordered" evidence="1">
    <location>
        <begin position="1"/>
        <end position="24"/>
    </location>
</feature>
<dbReference type="CDD" id="cd21075">
    <property type="entry name" value="DBD_XPA-like"/>
    <property type="match status" value="1"/>
</dbReference>
<evidence type="ECO:0000313" key="3">
    <source>
        <dbReference type="Proteomes" id="UP000623467"/>
    </source>
</evidence>
<accession>A0A8H6YRW2</accession>
<evidence type="ECO:0000256" key="1">
    <source>
        <dbReference type="SAM" id="MobiDB-lite"/>
    </source>
</evidence>
<dbReference type="EMBL" id="JACAZH010000007">
    <property type="protein sequence ID" value="KAF7364034.1"/>
    <property type="molecule type" value="Genomic_DNA"/>
</dbReference>